<evidence type="ECO:0000256" key="1">
    <source>
        <dbReference type="SAM" id="MobiDB-lite"/>
    </source>
</evidence>
<dbReference type="Proteomes" id="UP000799437">
    <property type="component" value="Unassembled WGS sequence"/>
</dbReference>
<keyword evidence="4" id="KW-1185">Reference proteome</keyword>
<evidence type="ECO:0000313" key="4">
    <source>
        <dbReference type="Proteomes" id="UP000799437"/>
    </source>
</evidence>
<feature type="region of interest" description="Disordered" evidence="1">
    <location>
        <begin position="393"/>
        <end position="469"/>
    </location>
</feature>
<feature type="compositionally biased region" description="Low complexity" evidence="1">
    <location>
        <begin position="399"/>
        <end position="413"/>
    </location>
</feature>
<accession>A0A6A6W6X9</accession>
<dbReference type="EMBL" id="ML996571">
    <property type="protein sequence ID" value="KAF2758383.1"/>
    <property type="molecule type" value="Genomic_DNA"/>
</dbReference>
<feature type="chain" id="PRO_5025465711" evidence="2">
    <location>
        <begin position="27"/>
        <end position="469"/>
    </location>
</feature>
<reference evidence="3" key="1">
    <citation type="journal article" date="2020" name="Stud. Mycol.">
        <title>101 Dothideomycetes genomes: a test case for predicting lifestyles and emergence of pathogens.</title>
        <authorList>
            <person name="Haridas S."/>
            <person name="Albert R."/>
            <person name="Binder M."/>
            <person name="Bloem J."/>
            <person name="Labutti K."/>
            <person name="Salamov A."/>
            <person name="Andreopoulos B."/>
            <person name="Baker S."/>
            <person name="Barry K."/>
            <person name="Bills G."/>
            <person name="Bluhm B."/>
            <person name="Cannon C."/>
            <person name="Castanera R."/>
            <person name="Culley D."/>
            <person name="Daum C."/>
            <person name="Ezra D."/>
            <person name="Gonzalez J."/>
            <person name="Henrissat B."/>
            <person name="Kuo A."/>
            <person name="Liang C."/>
            <person name="Lipzen A."/>
            <person name="Lutzoni F."/>
            <person name="Magnuson J."/>
            <person name="Mondo S."/>
            <person name="Nolan M."/>
            <person name="Ohm R."/>
            <person name="Pangilinan J."/>
            <person name="Park H.-J."/>
            <person name="Ramirez L."/>
            <person name="Alfaro M."/>
            <person name="Sun H."/>
            <person name="Tritt A."/>
            <person name="Yoshinaga Y."/>
            <person name="Zwiers L.-H."/>
            <person name="Turgeon B."/>
            <person name="Goodwin S."/>
            <person name="Spatafora J."/>
            <person name="Crous P."/>
            <person name="Grigoriev I."/>
        </authorList>
    </citation>
    <scope>NUCLEOTIDE SEQUENCE</scope>
    <source>
        <strain evidence="3">CBS 121739</strain>
    </source>
</reference>
<feature type="compositionally biased region" description="Basic and acidic residues" evidence="1">
    <location>
        <begin position="441"/>
        <end position="453"/>
    </location>
</feature>
<proteinExistence type="predicted"/>
<dbReference type="GeneID" id="54490459"/>
<organism evidence="3 4">
    <name type="scientific">Pseudovirgaria hyperparasitica</name>
    <dbReference type="NCBI Taxonomy" id="470096"/>
    <lineage>
        <taxon>Eukaryota</taxon>
        <taxon>Fungi</taxon>
        <taxon>Dikarya</taxon>
        <taxon>Ascomycota</taxon>
        <taxon>Pezizomycotina</taxon>
        <taxon>Dothideomycetes</taxon>
        <taxon>Dothideomycetes incertae sedis</taxon>
        <taxon>Acrospermales</taxon>
        <taxon>Acrospermaceae</taxon>
        <taxon>Pseudovirgaria</taxon>
    </lineage>
</organism>
<name>A0A6A6W6X9_9PEZI</name>
<dbReference type="AlphaFoldDB" id="A0A6A6W6X9"/>
<protein>
    <submittedName>
        <fullName evidence="3">Uncharacterized protein</fullName>
    </submittedName>
</protein>
<gene>
    <name evidence="3" type="ORF">EJ05DRAFT_537769</name>
</gene>
<evidence type="ECO:0000256" key="2">
    <source>
        <dbReference type="SAM" id="SignalP"/>
    </source>
</evidence>
<sequence length="469" mass="53115">MSPSTRGAVWLTLLTTFTFFTYLTTAYNPSLWPEHYTYGFHESCDPFPYVEDAVDEAIRMADVSGEHFRRILGDQDMNSAFKRVFRARDWLLPRDKYGLRDTTWKIYKIIANMRPYGGRRWWDAHIHIYCDNDKRWELMPDRGEQPELSGEINSDLGQQLSHISKSRAKKYSTSNIEMQIVTPNSKRPIDDQIWEDKMSSVFAIGLPECRDPVFEEEEGGYAAAMYNQVRPAPPYRQVTTVATISVCNAQSAARVATIRELRHAGFFNRHEALIDDMAYLLSFHILHELMRIHPMNRLFNESAQDWGEITKLNATDALSNAANLTFFALLMRMHAVGWVLSRDETRAELGVLTGPNNIERPEWVMRNAPTPPPRPPPRFQRWVDALMRGIGKIGRKGGSSDSGSAWSASSSVRGGDDVDDDPFANPGIAPPAGSSGRHKTPTKDLKGKGKAKEEDDGVDLNLGKKTYNK</sequence>
<keyword evidence="2" id="KW-0732">Signal</keyword>
<feature type="signal peptide" evidence="2">
    <location>
        <begin position="1"/>
        <end position="26"/>
    </location>
</feature>
<dbReference type="RefSeq" id="XP_033600834.1">
    <property type="nucleotide sequence ID" value="XM_033749405.1"/>
</dbReference>
<evidence type="ECO:0000313" key="3">
    <source>
        <dbReference type="EMBL" id="KAF2758383.1"/>
    </source>
</evidence>